<keyword evidence="2" id="KW-1185">Reference proteome</keyword>
<protein>
    <recommendedName>
        <fullName evidence="3">Transcriptional regulator, AbiEi antitoxin, Type IV TA system</fullName>
    </recommendedName>
</protein>
<gene>
    <name evidence="1" type="ORF">SA2016_3012</name>
</gene>
<sequence length="343" mass="37118">MSAPGQASDTAILDLLARDSDPRRAFAAGDLVRVRRGCYYPTDVWLALTDAERFRLAVAAHAWTHPDAVFCGETALFLRGIPVVKVPPTIDVATSSTTRLGIRPSSFAVRGATERSVRALGSAPPPLRRHFHATAMPQEVPGYLTVPIVEALVETMVHAKFARALTVADGVLRLDAEAPLLDRAPVLGAITALRYATHRRRCEAVASLARAGAESPGESVSRALMLRFGFPEPVLQREYADAQGLIGRTDFAWPPGTGAAPTPSGKERVGEFDGWGKYFDSELNGGESPVAVIKREKKRENRLLALGHPVLRWTWAELEQPARFRSMLVASGLPPSRSAAFAL</sequence>
<dbReference type="RefSeq" id="WP_066499515.1">
    <property type="nucleotide sequence ID" value="NZ_BJMO01000008.1"/>
</dbReference>
<dbReference type="OrthoDB" id="5517693at2"/>
<dbReference type="EMBL" id="CP014518">
    <property type="protein sequence ID" value="AMM33677.1"/>
    <property type="molecule type" value="Genomic_DNA"/>
</dbReference>
<name>A0A127A3B3_9MICC</name>
<organism evidence="1 2">
    <name type="scientific">Sinomonas atrocyanea</name>
    <dbReference type="NCBI Taxonomy" id="37927"/>
    <lineage>
        <taxon>Bacteria</taxon>
        <taxon>Bacillati</taxon>
        <taxon>Actinomycetota</taxon>
        <taxon>Actinomycetes</taxon>
        <taxon>Micrococcales</taxon>
        <taxon>Micrococcaceae</taxon>
        <taxon>Sinomonas</taxon>
    </lineage>
</organism>
<dbReference type="STRING" id="37927.SA2016_3012"/>
<accession>A0A127A3B3</accession>
<evidence type="ECO:0000313" key="1">
    <source>
        <dbReference type="EMBL" id="AMM33677.1"/>
    </source>
</evidence>
<dbReference type="Proteomes" id="UP000070134">
    <property type="component" value="Chromosome"/>
</dbReference>
<evidence type="ECO:0000313" key="2">
    <source>
        <dbReference type="Proteomes" id="UP000070134"/>
    </source>
</evidence>
<reference evidence="1 2" key="1">
    <citation type="submission" date="2016-02" db="EMBL/GenBank/DDBJ databases">
        <title>Complete genome of Sinomonas atrocyanea KCTC 3377.</title>
        <authorList>
            <person name="Kim K.M."/>
        </authorList>
    </citation>
    <scope>NUCLEOTIDE SEQUENCE [LARGE SCALE GENOMIC DNA]</scope>
    <source>
        <strain evidence="1 2">KCTC 3377</strain>
    </source>
</reference>
<dbReference type="AlphaFoldDB" id="A0A127A3B3"/>
<dbReference type="KEGG" id="satk:SA2016_3012"/>
<evidence type="ECO:0008006" key="3">
    <source>
        <dbReference type="Google" id="ProtNLM"/>
    </source>
</evidence>
<proteinExistence type="predicted"/>